<reference evidence="2" key="3">
    <citation type="submission" date="2025-09" db="UniProtKB">
        <authorList>
            <consortium name="Ensembl"/>
        </authorList>
    </citation>
    <scope>IDENTIFICATION</scope>
    <source>
        <strain evidence="2">Hd-rR</strain>
    </source>
</reference>
<dbReference type="InParanoid" id="A0A3B3H567"/>
<reference evidence="2 3" key="1">
    <citation type="journal article" date="2007" name="Nature">
        <title>The medaka draft genome and insights into vertebrate genome evolution.</title>
        <authorList>
            <person name="Kasahara M."/>
            <person name="Naruse K."/>
            <person name="Sasaki S."/>
            <person name="Nakatani Y."/>
            <person name="Qu W."/>
            <person name="Ahsan B."/>
            <person name="Yamada T."/>
            <person name="Nagayasu Y."/>
            <person name="Doi K."/>
            <person name="Kasai Y."/>
            <person name="Jindo T."/>
            <person name="Kobayashi D."/>
            <person name="Shimada A."/>
            <person name="Toyoda A."/>
            <person name="Kuroki Y."/>
            <person name="Fujiyama A."/>
            <person name="Sasaki T."/>
            <person name="Shimizu A."/>
            <person name="Asakawa S."/>
            <person name="Shimizu N."/>
            <person name="Hashimoto S."/>
            <person name="Yang J."/>
            <person name="Lee Y."/>
            <person name="Matsushima K."/>
            <person name="Sugano S."/>
            <person name="Sakaizumi M."/>
            <person name="Narita T."/>
            <person name="Ohishi K."/>
            <person name="Haga S."/>
            <person name="Ohta F."/>
            <person name="Nomoto H."/>
            <person name="Nogata K."/>
            <person name="Morishita T."/>
            <person name="Endo T."/>
            <person name="Shin-I T."/>
            <person name="Takeda H."/>
            <person name="Morishita S."/>
            <person name="Kohara Y."/>
        </authorList>
    </citation>
    <scope>NUCLEOTIDE SEQUENCE [LARGE SCALE GENOMIC DNA]</scope>
    <source>
        <strain evidence="2 3">Hd-rR</strain>
    </source>
</reference>
<dbReference type="PANTHER" id="PTHR45784">
    <property type="entry name" value="C-TYPE LECTIN DOMAIN FAMILY 20 MEMBER A-RELATED"/>
    <property type="match status" value="1"/>
</dbReference>
<dbReference type="AlphaFoldDB" id="A0A3B3H567"/>
<dbReference type="Pfam" id="PF00059">
    <property type="entry name" value="Lectin_C"/>
    <property type="match status" value="1"/>
</dbReference>
<reference evidence="2" key="2">
    <citation type="submission" date="2025-08" db="UniProtKB">
        <authorList>
            <consortium name="Ensembl"/>
        </authorList>
    </citation>
    <scope>IDENTIFICATION</scope>
    <source>
        <strain evidence="2">Hd-rR</strain>
    </source>
</reference>
<name>A0A3B3H567_ORYLA</name>
<dbReference type="GeneTree" id="ENSGT00940000175203"/>
<dbReference type="Gene3D" id="3.10.100.10">
    <property type="entry name" value="Mannose-Binding Protein A, subunit A"/>
    <property type="match status" value="1"/>
</dbReference>
<protein>
    <recommendedName>
        <fullName evidence="1">C-type lectin domain-containing protein</fullName>
    </recommendedName>
</protein>
<dbReference type="Bgee" id="ENSORLG00000024539">
    <property type="expression patterns" value="Expressed in adult organism and 1 other cell type or tissue"/>
</dbReference>
<dbReference type="Ensembl" id="ENSORLT00000039581.1">
    <property type="protein sequence ID" value="ENSORLP00000026645.1"/>
    <property type="gene ID" value="ENSORLG00000024539.1"/>
</dbReference>
<keyword evidence="3" id="KW-1185">Reference proteome</keyword>
<dbReference type="InterPro" id="IPR016186">
    <property type="entry name" value="C-type_lectin-like/link_sf"/>
</dbReference>
<organism evidence="2 3">
    <name type="scientific">Oryzias latipes</name>
    <name type="common">Japanese rice fish</name>
    <name type="synonym">Japanese killifish</name>
    <dbReference type="NCBI Taxonomy" id="8090"/>
    <lineage>
        <taxon>Eukaryota</taxon>
        <taxon>Metazoa</taxon>
        <taxon>Chordata</taxon>
        <taxon>Craniata</taxon>
        <taxon>Vertebrata</taxon>
        <taxon>Euteleostomi</taxon>
        <taxon>Actinopterygii</taxon>
        <taxon>Neopterygii</taxon>
        <taxon>Teleostei</taxon>
        <taxon>Neoteleostei</taxon>
        <taxon>Acanthomorphata</taxon>
        <taxon>Ovalentaria</taxon>
        <taxon>Atherinomorphae</taxon>
        <taxon>Beloniformes</taxon>
        <taxon>Adrianichthyidae</taxon>
        <taxon>Oryziinae</taxon>
        <taxon>Oryzias</taxon>
    </lineage>
</organism>
<sequence>MVYKCFYGLGPSYLNDILLKYEPSRTLRSSSAGLLVVPKVRTKTYGEASFCHYGPRLWNGLPESLRAKILLLVLIFILSHSLVIRQYHLVTTPLNWTDAQTYCRKNYIDLATIESPEEQETFLKTLNITNDRYEDLKNLFKVVWIGLQNEINWRWSDGFKGGITADNYWTSEDQYHSRSDQICLTTSKTNRFYPSQSRAW</sequence>
<accession>A0A3B3H567</accession>
<dbReference type="SUPFAM" id="SSF56436">
    <property type="entry name" value="C-type lectin-like"/>
    <property type="match status" value="1"/>
</dbReference>
<dbReference type="PANTHER" id="PTHR45784:SF3">
    <property type="entry name" value="C-TYPE LECTIN DOMAIN FAMILY 4 MEMBER K-LIKE-RELATED"/>
    <property type="match status" value="1"/>
</dbReference>
<proteinExistence type="predicted"/>
<dbReference type="Proteomes" id="UP000001038">
    <property type="component" value="Chromosome 18"/>
</dbReference>
<dbReference type="SMART" id="SM00034">
    <property type="entry name" value="CLECT"/>
    <property type="match status" value="1"/>
</dbReference>
<evidence type="ECO:0000313" key="3">
    <source>
        <dbReference type="Proteomes" id="UP000001038"/>
    </source>
</evidence>
<dbReference type="InterPro" id="IPR016187">
    <property type="entry name" value="CTDL_fold"/>
</dbReference>
<evidence type="ECO:0000313" key="2">
    <source>
        <dbReference type="Ensembl" id="ENSORLP00000026645.1"/>
    </source>
</evidence>
<evidence type="ECO:0000259" key="1">
    <source>
        <dbReference type="PROSITE" id="PS50041"/>
    </source>
</evidence>
<feature type="domain" description="C-type lectin" evidence="1">
    <location>
        <begin position="87"/>
        <end position="200"/>
    </location>
</feature>
<dbReference type="InterPro" id="IPR001304">
    <property type="entry name" value="C-type_lectin-like"/>
</dbReference>
<dbReference type="PROSITE" id="PS50041">
    <property type="entry name" value="C_TYPE_LECTIN_2"/>
    <property type="match status" value="1"/>
</dbReference>